<dbReference type="InterPro" id="IPR011051">
    <property type="entry name" value="RmlC_Cupin_sf"/>
</dbReference>
<dbReference type="Gene3D" id="2.60.120.10">
    <property type="entry name" value="Jelly Rolls"/>
    <property type="match status" value="1"/>
</dbReference>
<dbReference type="Pfam" id="PF07883">
    <property type="entry name" value="Cupin_2"/>
    <property type="match status" value="1"/>
</dbReference>
<dbReference type="PANTHER" id="PTHR35848:SF6">
    <property type="entry name" value="CUPIN TYPE-2 DOMAIN-CONTAINING PROTEIN"/>
    <property type="match status" value="1"/>
</dbReference>
<sequence length="116" mass="12705">MILVRTEEQAKLSITGSGNKVRWMVGHEDGSSNFEMRKIALPPGGKSSKGSHLHEHVVYILGGIGRVVGDDGEQQLIPHKAVFVPGGEEHQWINDSKTEELVFLCVIPSGSEDFLK</sequence>
<dbReference type="GO" id="GO:0046872">
    <property type="term" value="F:metal ion binding"/>
    <property type="evidence" value="ECO:0007669"/>
    <property type="project" value="UniProtKB-KW"/>
</dbReference>
<dbReference type="EMBL" id="VSSQ01006770">
    <property type="protein sequence ID" value="MPM33809.1"/>
    <property type="molecule type" value="Genomic_DNA"/>
</dbReference>
<evidence type="ECO:0000256" key="1">
    <source>
        <dbReference type="ARBA" id="ARBA00022723"/>
    </source>
</evidence>
<organism evidence="3">
    <name type="scientific">bioreactor metagenome</name>
    <dbReference type="NCBI Taxonomy" id="1076179"/>
    <lineage>
        <taxon>unclassified sequences</taxon>
        <taxon>metagenomes</taxon>
        <taxon>ecological metagenomes</taxon>
    </lineage>
</organism>
<name>A0A644YZU2_9ZZZZ</name>
<dbReference type="PANTHER" id="PTHR35848">
    <property type="entry name" value="OXALATE-BINDING PROTEIN"/>
    <property type="match status" value="1"/>
</dbReference>
<dbReference type="SUPFAM" id="SSF51182">
    <property type="entry name" value="RmlC-like cupins"/>
    <property type="match status" value="1"/>
</dbReference>
<reference evidence="3" key="1">
    <citation type="submission" date="2019-08" db="EMBL/GenBank/DDBJ databases">
        <authorList>
            <person name="Kucharzyk K."/>
            <person name="Murdoch R.W."/>
            <person name="Higgins S."/>
            <person name="Loffler F."/>
        </authorList>
    </citation>
    <scope>NUCLEOTIDE SEQUENCE</scope>
</reference>
<dbReference type="AlphaFoldDB" id="A0A644YZU2"/>
<dbReference type="InterPro" id="IPR051610">
    <property type="entry name" value="GPI/OXD"/>
</dbReference>
<accession>A0A644YZU2</accession>
<evidence type="ECO:0000259" key="2">
    <source>
        <dbReference type="Pfam" id="PF07883"/>
    </source>
</evidence>
<keyword evidence="1" id="KW-0479">Metal-binding</keyword>
<protein>
    <recommendedName>
        <fullName evidence="2">Cupin type-2 domain-containing protein</fullName>
    </recommendedName>
</protein>
<dbReference type="InterPro" id="IPR014710">
    <property type="entry name" value="RmlC-like_jellyroll"/>
</dbReference>
<dbReference type="InterPro" id="IPR013096">
    <property type="entry name" value="Cupin_2"/>
</dbReference>
<feature type="domain" description="Cupin type-2" evidence="2">
    <location>
        <begin position="40"/>
        <end position="106"/>
    </location>
</feature>
<evidence type="ECO:0000313" key="3">
    <source>
        <dbReference type="EMBL" id="MPM33809.1"/>
    </source>
</evidence>
<gene>
    <name evidence="3" type="ORF">SDC9_80388</name>
</gene>
<dbReference type="CDD" id="cd02222">
    <property type="entry name" value="cupin_TM1459-like"/>
    <property type="match status" value="1"/>
</dbReference>
<proteinExistence type="predicted"/>
<comment type="caution">
    <text evidence="3">The sequence shown here is derived from an EMBL/GenBank/DDBJ whole genome shotgun (WGS) entry which is preliminary data.</text>
</comment>